<dbReference type="InterPro" id="IPR029044">
    <property type="entry name" value="Nucleotide-diphossugar_trans"/>
</dbReference>
<comment type="caution">
    <text evidence="1">The sequence shown here is derived from an EMBL/GenBank/DDBJ whole genome shotgun (WGS) entry which is preliminary data.</text>
</comment>
<accession>J9CQI3</accession>
<proteinExistence type="predicted"/>
<dbReference type="AlphaFoldDB" id="J9CQI3"/>
<reference evidence="1" key="1">
    <citation type="journal article" date="2012" name="PLoS ONE">
        <title>Gene sets for utilization of primary and secondary nutrition supplies in the distal gut of endangered iberian lynx.</title>
        <authorList>
            <person name="Alcaide M."/>
            <person name="Messina E."/>
            <person name="Richter M."/>
            <person name="Bargiela R."/>
            <person name="Peplies J."/>
            <person name="Huws S.A."/>
            <person name="Newbold C.J."/>
            <person name="Golyshin P.N."/>
            <person name="Simon M.A."/>
            <person name="Lopez G."/>
            <person name="Yakimov M.M."/>
            <person name="Ferrer M."/>
        </authorList>
    </citation>
    <scope>NUCLEOTIDE SEQUENCE</scope>
</reference>
<dbReference type="SUPFAM" id="SSF53448">
    <property type="entry name" value="Nucleotide-diphospho-sugar transferases"/>
    <property type="match status" value="1"/>
</dbReference>
<evidence type="ECO:0000313" key="1">
    <source>
        <dbReference type="EMBL" id="EJX02401.1"/>
    </source>
</evidence>
<dbReference type="Gene3D" id="3.90.550.10">
    <property type="entry name" value="Spore Coat Polysaccharide Biosynthesis Protein SpsA, Chain A"/>
    <property type="match status" value="1"/>
</dbReference>
<gene>
    <name evidence="1" type="ORF">EVA_09495</name>
</gene>
<sequence length="280" mass="31936">MSESYCFLKKGTMVVYGLCPFASLVERGREPVARFIQMNSLNMKGLYIITPVKDSIETTLDTIASVMASNLTVPFTYTVYNDFSTPENTQRLEEASRELGFRLVNLADLTDHPSPNYLLVLRKSQQEALEADAALCIVESDVTVGPYTLQRLYDGALQHERCGIAASVTVDEAGEVNYPYLYAAKLEKGVIEVKKHCSFCCSLLTPALLAAYSFEELNPEKNWYDVTISHESRQRGFQNYLFTELPVLHRPHQSRPWKQLKYKNPLKYYWLKFTKGLDKI</sequence>
<organism evidence="1">
    <name type="scientific">gut metagenome</name>
    <dbReference type="NCBI Taxonomy" id="749906"/>
    <lineage>
        <taxon>unclassified sequences</taxon>
        <taxon>metagenomes</taxon>
        <taxon>organismal metagenomes</taxon>
    </lineage>
</organism>
<evidence type="ECO:0008006" key="2">
    <source>
        <dbReference type="Google" id="ProtNLM"/>
    </source>
</evidence>
<dbReference type="EMBL" id="AMCI01002555">
    <property type="protein sequence ID" value="EJX02401.1"/>
    <property type="molecule type" value="Genomic_DNA"/>
</dbReference>
<name>J9CQI3_9ZZZZ</name>
<protein>
    <recommendedName>
        <fullName evidence="2">Glycosyltransferase family 2 protein</fullName>
    </recommendedName>
</protein>